<proteinExistence type="predicted"/>
<sequence length="70" mass="8176">MILNVVSIQERYMNNQINKVPYSSGDKPELPKNKKVKFYHEDEYAFAHFMYDDTAAEQDNAETNSENKGE</sequence>
<name>A0A5T8QL49_SALER</name>
<dbReference type="EMBL" id="AAGGMG010000056">
    <property type="protein sequence ID" value="EBN7074610.1"/>
    <property type="molecule type" value="Genomic_DNA"/>
</dbReference>
<gene>
    <name evidence="1" type="ORF">DYD61_16705</name>
</gene>
<dbReference type="AlphaFoldDB" id="A0A5T8QL49"/>
<protein>
    <submittedName>
        <fullName evidence="1">Uncharacterized protein</fullName>
    </submittedName>
</protein>
<accession>A0A5T8QL49</accession>
<organism evidence="1">
    <name type="scientific">Salmonella enterica</name>
    <name type="common">Salmonella choleraesuis</name>
    <dbReference type="NCBI Taxonomy" id="28901"/>
    <lineage>
        <taxon>Bacteria</taxon>
        <taxon>Pseudomonadati</taxon>
        <taxon>Pseudomonadota</taxon>
        <taxon>Gammaproteobacteria</taxon>
        <taxon>Enterobacterales</taxon>
        <taxon>Enterobacteriaceae</taxon>
        <taxon>Salmonella</taxon>
    </lineage>
</organism>
<evidence type="ECO:0000313" key="1">
    <source>
        <dbReference type="EMBL" id="EBN7074610.1"/>
    </source>
</evidence>
<reference evidence="1" key="1">
    <citation type="submission" date="2018-08" db="EMBL/GenBank/DDBJ databases">
        <authorList>
            <consortium name="PulseNet: The National Subtyping Network for Foodborne Disease Surveillance"/>
            <person name="Tarr C.L."/>
            <person name="Trees E."/>
            <person name="Katz L.S."/>
            <person name="Carleton-Romer H.A."/>
            <person name="Stroika S."/>
            <person name="Kucerova Z."/>
            <person name="Roache K.F."/>
            <person name="Sabol A.L."/>
            <person name="Besser J."/>
            <person name="Gerner-Smidt P."/>
        </authorList>
    </citation>
    <scope>NUCLEOTIDE SEQUENCE</scope>
    <source>
        <strain evidence="1">PNUSAS048022</strain>
    </source>
</reference>
<comment type="caution">
    <text evidence="1">The sequence shown here is derived from an EMBL/GenBank/DDBJ whole genome shotgun (WGS) entry which is preliminary data.</text>
</comment>